<keyword evidence="5 11" id="KW-0812">Transmembrane</keyword>
<dbReference type="InterPro" id="IPR055414">
    <property type="entry name" value="LRR_R13L4/SHOC2-like"/>
</dbReference>
<comment type="subcellular location">
    <subcellularLocation>
        <location evidence="1">Cell membrane</location>
        <topology evidence="1">Single-pass type I membrane protein</topology>
    </subcellularLocation>
</comment>
<dbReference type="Pfam" id="PF23598">
    <property type="entry name" value="LRR_14"/>
    <property type="match status" value="1"/>
</dbReference>
<dbReference type="GO" id="GO:0006952">
    <property type="term" value="P:defense response"/>
    <property type="evidence" value="ECO:0007669"/>
    <property type="project" value="UniProtKB-ARBA"/>
</dbReference>
<evidence type="ECO:0000256" key="1">
    <source>
        <dbReference type="ARBA" id="ARBA00004251"/>
    </source>
</evidence>
<dbReference type="GO" id="GO:0009653">
    <property type="term" value="P:anatomical structure morphogenesis"/>
    <property type="evidence" value="ECO:0007669"/>
    <property type="project" value="UniProtKB-ARBA"/>
</dbReference>
<dbReference type="GO" id="GO:0005886">
    <property type="term" value="C:plasma membrane"/>
    <property type="evidence" value="ECO:0007669"/>
    <property type="project" value="UniProtKB-SubCell"/>
</dbReference>
<keyword evidence="16" id="KW-1185">Reference proteome</keyword>
<evidence type="ECO:0000256" key="4">
    <source>
        <dbReference type="ARBA" id="ARBA00022614"/>
    </source>
</evidence>
<sequence>MGKEAAAIIFLFLSFYSLEIFVAAAATSPLNSSTDDEHSLLAIKSHIITSDPNNILASNWSVGTDFCTWIGVTCSRKHPRVTELDLYNMGLQGTIAKEIGNLSFLTILILANNNLSGSIPSSLGNLTKLELLDLSYTRLSGEIPLSLGQLSNLEYLDIYHSFLDCTVMFEDHFSNLSKLSTLVVSSLKFKLRLDWVPPFQLRQLALVSCDIGGQFPQWVQMQKELEYLQIENCSISDTLSNSIYNSKNLTALYLPNNHIQGPIPNNISRMLPILDVLYLEKNHINGSLPDSLCEIKSLQVMDLSENHLSGNIPGCFGNLQGLEFMKLSSNEISGIVPNSIGGAYSLEWLHLNNNNLTGKLPYTMKNCTKLKVVDIGDNMFSGNLPKWTGNYLLDLRVLRIRNNKFNGQIPLEVCQLLKLQMLDLANNNLTGGIPNCFGNLSGMVVNPKSNNDHFPTNYGGYWNAESFTEILKGQEREYSDKISRLLVYLDVSNNILVGEIPWELTRLSGLHGLNLSHNHLVGKIPERIGDMKSMESLDLSDNNLSGTIPHSLSDLSSISHLNLSHNNLSGKIPTGRQLQTLDNPSIYEGNPQLCGAPLPKKCEEASMVPSITNNLVAANEGDNIIDDKVLLSIVIISGFATGFLGVIGVLVFNKSWRQAYFEFAEEKISRLFGG</sequence>
<evidence type="ECO:0000256" key="12">
    <source>
        <dbReference type="SAM" id="SignalP"/>
    </source>
</evidence>
<keyword evidence="4" id="KW-0433">Leucine-rich repeat</keyword>
<feature type="chain" id="PRO_5044745746" description="Leucine-rich repeat-containing N-terminal plant-type domain-containing protein" evidence="12">
    <location>
        <begin position="27"/>
        <end position="674"/>
    </location>
</feature>
<evidence type="ECO:0000256" key="9">
    <source>
        <dbReference type="ARBA" id="ARBA00023136"/>
    </source>
</evidence>
<keyword evidence="8 11" id="KW-1133">Transmembrane helix</keyword>
<dbReference type="GO" id="GO:0099402">
    <property type="term" value="P:plant organ development"/>
    <property type="evidence" value="ECO:0007669"/>
    <property type="project" value="UniProtKB-ARBA"/>
</dbReference>
<dbReference type="PANTHER" id="PTHR48063">
    <property type="entry name" value="LRR RECEPTOR-LIKE KINASE"/>
    <property type="match status" value="1"/>
</dbReference>
<comment type="similarity">
    <text evidence="2">Belongs to the RLP family.</text>
</comment>
<dbReference type="FunFam" id="3.80.10.10:FF:000095">
    <property type="entry name" value="LRR receptor-like serine/threonine-protein kinase GSO1"/>
    <property type="match status" value="1"/>
</dbReference>
<reference evidence="15 16" key="1">
    <citation type="submission" date="2024-12" db="EMBL/GenBank/DDBJ databases">
        <title>The unique morphological basis and parallel evolutionary history of personate flowers in Penstemon.</title>
        <authorList>
            <person name="Depatie T.H."/>
            <person name="Wessinger C.A."/>
        </authorList>
    </citation>
    <scope>NUCLEOTIDE SEQUENCE [LARGE SCALE GENOMIC DNA]</scope>
    <source>
        <strain evidence="15">WTNN_2</strain>
        <tissue evidence="15">Leaf</tissue>
    </source>
</reference>
<evidence type="ECO:0000256" key="7">
    <source>
        <dbReference type="ARBA" id="ARBA00022737"/>
    </source>
</evidence>
<keyword evidence="9 11" id="KW-0472">Membrane</keyword>
<dbReference type="InterPro" id="IPR032675">
    <property type="entry name" value="LRR_dom_sf"/>
</dbReference>
<evidence type="ECO:0000313" key="15">
    <source>
        <dbReference type="EMBL" id="KAL3848743.1"/>
    </source>
</evidence>
<organism evidence="15 16">
    <name type="scientific">Penstemon smallii</name>
    <dbReference type="NCBI Taxonomy" id="265156"/>
    <lineage>
        <taxon>Eukaryota</taxon>
        <taxon>Viridiplantae</taxon>
        <taxon>Streptophyta</taxon>
        <taxon>Embryophyta</taxon>
        <taxon>Tracheophyta</taxon>
        <taxon>Spermatophyta</taxon>
        <taxon>Magnoliopsida</taxon>
        <taxon>eudicotyledons</taxon>
        <taxon>Gunneridae</taxon>
        <taxon>Pentapetalae</taxon>
        <taxon>asterids</taxon>
        <taxon>lamiids</taxon>
        <taxon>Lamiales</taxon>
        <taxon>Plantaginaceae</taxon>
        <taxon>Cheloneae</taxon>
        <taxon>Penstemon</taxon>
    </lineage>
</organism>
<dbReference type="InterPro" id="IPR046956">
    <property type="entry name" value="RLP23-like"/>
</dbReference>
<feature type="domain" description="Disease resistance R13L4/SHOC-2-like LRR" evidence="14">
    <location>
        <begin position="84"/>
        <end position="231"/>
    </location>
</feature>
<dbReference type="EMBL" id="JBJXBP010000001">
    <property type="protein sequence ID" value="KAL3848743.1"/>
    <property type="molecule type" value="Genomic_DNA"/>
</dbReference>
<dbReference type="PANTHER" id="PTHR48063:SF112">
    <property type="entry name" value="RECEPTOR LIKE PROTEIN 30-LIKE"/>
    <property type="match status" value="1"/>
</dbReference>
<dbReference type="InterPro" id="IPR003591">
    <property type="entry name" value="Leu-rich_rpt_typical-subtyp"/>
</dbReference>
<dbReference type="PRINTS" id="PR00019">
    <property type="entry name" value="LEURICHRPT"/>
</dbReference>
<feature type="transmembrane region" description="Helical" evidence="11">
    <location>
        <begin position="629"/>
        <end position="652"/>
    </location>
</feature>
<evidence type="ECO:0000256" key="6">
    <source>
        <dbReference type="ARBA" id="ARBA00022729"/>
    </source>
</evidence>
<evidence type="ECO:0008006" key="17">
    <source>
        <dbReference type="Google" id="ProtNLM"/>
    </source>
</evidence>
<keyword evidence="6 12" id="KW-0732">Signal</keyword>
<evidence type="ECO:0000256" key="11">
    <source>
        <dbReference type="SAM" id="Phobius"/>
    </source>
</evidence>
<keyword evidence="7" id="KW-0677">Repeat</keyword>
<name>A0ABD3UJY8_9LAMI</name>
<dbReference type="SMART" id="SM00369">
    <property type="entry name" value="LRR_TYP"/>
    <property type="match status" value="7"/>
</dbReference>
<dbReference type="SUPFAM" id="SSF52058">
    <property type="entry name" value="L domain-like"/>
    <property type="match status" value="2"/>
</dbReference>
<gene>
    <name evidence="15" type="ORF">ACJIZ3_010625</name>
</gene>
<keyword evidence="3" id="KW-1003">Cell membrane</keyword>
<feature type="signal peptide" evidence="12">
    <location>
        <begin position="1"/>
        <end position="26"/>
    </location>
</feature>
<dbReference type="AlphaFoldDB" id="A0ABD3UJY8"/>
<dbReference type="FunFam" id="3.80.10.10:FF:000111">
    <property type="entry name" value="LRR receptor-like serine/threonine-protein kinase ERECTA"/>
    <property type="match status" value="1"/>
</dbReference>
<comment type="caution">
    <text evidence="15">The sequence shown here is derived from an EMBL/GenBank/DDBJ whole genome shotgun (WGS) entry which is preliminary data.</text>
</comment>
<dbReference type="InterPro" id="IPR001611">
    <property type="entry name" value="Leu-rich_rpt"/>
</dbReference>
<dbReference type="Pfam" id="PF08263">
    <property type="entry name" value="LRRNT_2"/>
    <property type="match status" value="1"/>
</dbReference>
<evidence type="ECO:0000256" key="3">
    <source>
        <dbReference type="ARBA" id="ARBA00022475"/>
    </source>
</evidence>
<protein>
    <recommendedName>
        <fullName evidence="17">Leucine-rich repeat-containing N-terminal plant-type domain-containing protein</fullName>
    </recommendedName>
</protein>
<evidence type="ECO:0000259" key="13">
    <source>
        <dbReference type="Pfam" id="PF08263"/>
    </source>
</evidence>
<accession>A0ABD3UJY8</accession>
<evidence type="ECO:0000256" key="2">
    <source>
        <dbReference type="ARBA" id="ARBA00009592"/>
    </source>
</evidence>
<dbReference type="Pfam" id="PF00560">
    <property type="entry name" value="LRR_1"/>
    <property type="match status" value="4"/>
</dbReference>
<evidence type="ECO:0000259" key="14">
    <source>
        <dbReference type="Pfam" id="PF23598"/>
    </source>
</evidence>
<feature type="domain" description="Leucine-rich repeat-containing N-terminal plant-type" evidence="13">
    <location>
        <begin position="34"/>
        <end position="75"/>
    </location>
</feature>
<dbReference type="Gene3D" id="3.80.10.10">
    <property type="entry name" value="Ribonuclease Inhibitor"/>
    <property type="match status" value="3"/>
</dbReference>
<dbReference type="InterPro" id="IPR013210">
    <property type="entry name" value="LRR_N_plant-typ"/>
</dbReference>
<keyword evidence="10" id="KW-0325">Glycoprotein</keyword>
<dbReference type="FunFam" id="3.80.10.10:FF:000400">
    <property type="entry name" value="Nuclear pore complex protein NUP107"/>
    <property type="match status" value="1"/>
</dbReference>
<dbReference type="Pfam" id="PF13855">
    <property type="entry name" value="LRR_8"/>
    <property type="match status" value="2"/>
</dbReference>
<proteinExistence type="inferred from homology"/>
<evidence type="ECO:0000313" key="16">
    <source>
        <dbReference type="Proteomes" id="UP001634393"/>
    </source>
</evidence>
<dbReference type="GO" id="GO:0051707">
    <property type="term" value="P:response to other organism"/>
    <property type="evidence" value="ECO:0007669"/>
    <property type="project" value="UniProtKB-ARBA"/>
</dbReference>
<dbReference type="Proteomes" id="UP001634393">
    <property type="component" value="Unassembled WGS sequence"/>
</dbReference>
<evidence type="ECO:0000256" key="5">
    <source>
        <dbReference type="ARBA" id="ARBA00022692"/>
    </source>
</evidence>
<evidence type="ECO:0000256" key="8">
    <source>
        <dbReference type="ARBA" id="ARBA00022989"/>
    </source>
</evidence>
<evidence type="ECO:0000256" key="10">
    <source>
        <dbReference type="ARBA" id="ARBA00023180"/>
    </source>
</evidence>